<evidence type="ECO:0000256" key="8">
    <source>
        <dbReference type="ARBA" id="ARBA00022692"/>
    </source>
</evidence>
<keyword evidence="6 20" id="KW-0328">Glycosyltransferase</keyword>
<name>A0A0V1PZF3_9ASCO</name>
<evidence type="ECO:0000256" key="12">
    <source>
        <dbReference type="ARBA" id="ARBA00024899"/>
    </source>
</evidence>
<proteinExistence type="inferred from homology"/>
<dbReference type="GeneID" id="26839647"/>
<evidence type="ECO:0000256" key="3">
    <source>
        <dbReference type="ARBA" id="ARBA00006122"/>
    </source>
</evidence>
<protein>
    <recommendedName>
        <fullName evidence="5">Chitobiosyldiphosphodolichol beta-mannosyltransferase</fullName>
        <ecNumber evidence="4">2.4.1.142</ecNumber>
    </recommendedName>
    <alternativeName>
        <fullName evidence="13">Asparagine-linked glycosylation protein 1</fullName>
    </alternativeName>
    <alternativeName>
        <fullName evidence="15">Beta-1,4-mannosyltransferase</fullName>
    </alternativeName>
    <alternativeName>
        <fullName evidence="16">GDP-Man:GlcNAc2-PP-dolichol mannosyltransferase</fullName>
    </alternativeName>
    <alternativeName>
        <fullName evidence="14">GDP-mannose-dolichol diphosphochitobiose mannosyltransferase</fullName>
    </alternativeName>
</protein>
<dbReference type="OrthoDB" id="614844at2759"/>
<evidence type="ECO:0000256" key="6">
    <source>
        <dbReference type="ARBA" id="ARBA00022676"/>
    </source>
</evidence>
<dbReference type="PANTHER" id="PTHR13036:SF0">
    <property type="entry name" value="CHITOBIOSYLDIPHOSPHODOLICHOL BETA-MANNOSYLTRANSFERASE"/>
    <property type="match status" value="1"/>
</dbReference>
<feature type="transmembrane region" description="Helical" evidence="18">
    <location>
        <begin position="22"/>
        <end position="46"/>
    </location>
</feature>
<dbReference type="Proteomes" id="UP000054251">
    <property type="component" value="Unassembled WGS sequence"/>
</dbReference>
<evidence type="ECO:0000256" key="11">
    <source>
        <dbReference type="ARBA" id="ARBA00023136"/>
    </source>
</evidence>
<evidence type="ECO:0000256" key="18">
    <source>
        <dbReference type="SAM" id="Phobius"/>
    </source>
</evidence>
<keyword evidence="8 18" id="KW-0812">Transmembrane</keyword>
<comment type="function">
    <text evidence="12">Participates in the formation of the lipid-linked precursor oligosaccharide for N-glycosylation. Involved in assembling the dolichol-pyrophosphate-GlcNAc(2)-Man(5) intermediate on the cytoplasmic surface of the ER.</text>
</comment>
<comment type="pathway">
    <text evidence="2">Protein modification; protein glycosylation.</text>
</comment>
<comment type="subcellular location">
    <subcellularLocation>
        <location evidence="1">Endoplasmic reticulum membrane</location>
        <topology evidence="1">Single-pass membrane protein</topology>
    </subcellularLocation>
</comment>
<evidence type="ECO:0000259" key="19">
    <source>
        <dbReference type="Pfam" id="PF00534"/>
    </source>
</evidence>
<dbReference type="PANTHER" id="PTHR13036">
    <property type="entry name" value="BETA1,4 MANNOSYLTRANSFERASE"/>
    <property type="match status" value="1"/>
</dbReference>
<dbReference type="GO" id="GO:0004578">
    <property type="term" value="F:chitobiosyldiphosphodolichol beta-mannosyltransferase activity"/>
    <property type="evidence" value="ECO:0007669"/>
    <property type="project" value="UniProtKB-EC"/>
</dbReference>
<evidence type="ECO:0000256" key="14">
    <source>
        <dbReference type="ARBA" id="ARBA00031434"/>
    </source>
</evidence>
<gene>
    <name evidence="20" type="ORF">AC631_02638</name>
</gene>
<dbReference type="Gene3D" id="3.40.50.2000">
    <property type="entry name" value="Glycogen Phosphorylase B"/>
    <property type="match status" value="2"/>
</dbReference>
<keyword evidence="9" id="KW-0256">Endoplasmic reticulum</keyword>
<evidence type="ECO:0000256" key="16">
    <source>
        <dbReference type="ARBA" id="ARBA00033088"/>
    </source>
</evidence>
<evidence type="ECO:0000313" key="21">
    <source>
        <dbReference type="Proteomes" id="UP000054251"/>
    </source>
</evidence>
<evidence type="ECO:0000256" key="1">
    <source>
        <dbReference type="ARBA" id="ARBA00004389"/>
    </source>
</evidence>
<evidence type="ECO:0000256" key="5">
    <source>
        <dbReference type="ARBA" id="ARBA00015841"/>
    </source>
</evidence>
<evidence type="ECO:0000256" key="10">
    <source>
        <dbReference type="ARBA" id="ARBA00022989"/>
    </source>
</evidence>
<evidence type="ECO:0000256" key="7">
    <source>
        <dbReference type="ARBA" id="ARBA00022679"/>
    </source>
</evidence>
<evidence type="ECO:0000313" key="20">
    <source>
        <dbReference type="EMBL" id="KSA01629.1"/>
    </source>
</evidence>
<keyword evidence="10 18" id="KW-1133">Transmembrane helix</keyword>
<keyword evidence="7 20" id="KW-0808">Transferase</keyword>
<evidence type="ECO:0000256" key="13">
    <source>
        <dbReference type="ARBA" id="ARBA00030745"/>
    </source>
</evidence>
<feature type="domain" description="Glycosyl transferase family 1" evidence="19">
    <location>
        <begin position="273"/>
        <end position="445"/>
    </location>
</feature>
<evidence type="ECO:0000256" key="15">
    <source>
        <dbReference type="ARBA" id="ARBA00031566"/>
    </source>
</evidence>
<dbReference type="UniPathway" id="UPA00378"/>
<dbReference type="EC" id="2.4.1.142" evidence="4"/>
<dbReference type="GO" id="GO:0005789">
    <property type="term" value="C:endoplasmic reticulum membrane"/>
    <property type="evidence" value="ECO:0007669"/>
    <property type="project" value="UniProtKB-SubCell"/>
</dbReference>
<dbReference type="InterPro" id="IPR026051">
    <property type="entry name" value="ALG1-like"/>
</dbReference>
<reference evidence="20 21" key="1">
    <citation type="submission" date="2015-11" db="EMBL/GenBank/DDBJ databases">
        <title>The genome of Debaryomyces fabryi.</title>
        <authorList>
            <person name="Tafer H."/>
            <person name="Lopandic K."/>
        </authorList>
    </citation>
    <scope>NUCLEOTIDE SEQUENCE [LARGE SCALE GENOMIC DNA]</scope>
    <source>
        <strain evidence="20 21">CBS 789</strain>
    </source>
</reference>
<dbReference type="Pfam" id="PF00534">
    <property type="entry name" value="Glycos_transf_1"/>
    <property type="match status" value="1"/>
</dbReference>
<dbReference type="EMBL" id="LMYN01000048">
    <property type="protein sequence ID" value="KSA01629.1"/>
    <property type="molecule type" value="Genomic_DNA"/>
</dbReference>
<evidence type="ECO:0000256" key="17">
    <source>
        <dbReference type="ARBA" id="ARBA00045071"/>
    </source>
</evidence>
<dbReference type="SUPFAM" id="SSF53756">
    <property type="entry name" value="UDP-Glycosyltransferase/glycogen phosphorylase"/>
    <property type="match status" value="1"/>
</dbReference>
<dbReference type="InterPro" id="IPR001296">
    <property type="entry name" value="Glyco_trans_1"/>
</dbReference>
<dbReference type="AlphaFoldDB" id="A0A0V1PZF3"/>
<evidence type="ECO:0000256" key="4">
    <source>
        <dbReference type="ARBA" id="ARBA00012611"/>
    </source>
</evidence>
<comment type="similarity">
    <text evidence="3">Belongs to the glycosyltransferase group 1 family.</text>
</comment>
<organism evidence="20 21">
    <name type="scientific">Debaryomyces fabryi</name>
    <dbReference type="NCBI Taxonomy" id="58627"/>
    <lineage>
        <taxon>Eukaryota</taxon>
        <taxon>Fungi</taxon>
        <taxon>Dikarya</taxon>
        <taxon>Ascomycota</taxon>
        <taxon>Saccharomycotina</taxon>
        <taxon>Pichiomycetes</taxon>
        <taxon>Debaryomycetaceae</taxon>
        <taxon>Debaryomyces</taxon>
    </lineage>
</organism>
<dbReference type="RefSeq" id="XP_015467731.1">
    <property type="nucleotide sequence ID" value="XM_015611468.1"/>
</dbReference>
<comment type="catalytic activity">
    <reaction evidence="17">
        <text>an N,N'-diacetylchitobiosyl-diphospho-di-trans,poly-cis-dolichol + GDP-alpha-D-mannose = a beta-D-Man-(1-&gt;4)-beta-D-GlcNAc-(1-&gt;4)-alpha-D-GlcNAc-diphospho-di-trans,poly-cis-dolichol + GDP + H(+)</text>
        <dbReference type="Rhea" id="RHEA:13865"/>
        <dbReference type="Rhea" id="RHEA-COMP:19510"/>
        <dbReference type="Rhea" id="RHEA-COMP:19511"/>
        <dbReference type="ChEBI" id="CHEBI:15378"/>
        <dbReference type="ChEBI" id="CHEBI:57269"/>
        <dbReference type="ChEBI" id="CHEBI:57527"/>
        <dbReference type="ChEBI" id="CHEBI:58189"/>
        <dbReference type="ChEBI" id="CHEBI:58472"/>
        <dbReference type="EC" id="2.4.1.142"/>
    </reaction>
    <physiologicalReaction direction="left-to-right" evidence="17">
        <dbReference type="Rhea" id="RHEA:13866"/>
    </physiologicalReaction>
</comment>
<comment type="caution">
    <text evidence="20">The sequence shown here is derived from an EMBL/GenBank/DDBJ whole genome shotgun (WGS) entry which is preliminary data.</text>
</comment>
<evidence type="ECO:0000256" key="9">
    <source>
        <dbReference type="ARBA" id="ARBA00022824"/>
    </source>
</evidence>
<accession>A0A0V1PZF3</accession>
<sequence length="472" mass="54655">MEEFQFIKYKGFDHVFKYSGPWLWWLVGFYLCLPVLAYILLPYLTLSGTISGKRKTVSIFVLGDLGHSPRMCYHARSFSRLDYYVNLCGYLEEQPPFDIIDDINIDIYPITVTKNTTNLPFVLFAAKKMVVQFVQLLKLLLDFRGTDYILIQNPPSIPILLIVLAYIKVFSRRTELIIDWHNLNYTILNLKFQNLKHPLVRILKIYERVLGQFADYNITVTKQMKEFLIKEFNFTKKRIITLHDRPGEQFKPLKELSLTKQDILESHDIFKGIHNISNYKILVSSTSFTPDEDFNLLLNALDQYDKSLVERKLPPILIIITGKGPLKNQFLQKVKQLNFLDNVIIKNAWLSSEDYPLVLSVADLSISLHTSSSGIDLPMKIVDFFGCGIPVITLYFPAIGELVKHGTNGLITKSDKDSSVNESQEIYRLLTEAFTNEDLLDRIKQGALKESKLRWEENWNDKLGRLFEYATD</sequence>
<keyword evidence="11 18" id="KW-0472">Membrane</keyword>
<keyword evidence="21" id="KW-1185">Reference proteome</keyword>
<evidence type="ECO:0000256" key="2">
    <source>
        <dbReference type="ARBA" id="ARBA00004922"/>
    </source>
</evidence>